<dbReference type="Pfam" id="PF14027">
    <property type="entry name" value="Questin_oxidase"/>
    <property type="match status" value="1"/>
</dbReference>
<dbReference type="PANTHER" id="PTHR35870">
    <property type="entry name" value="PROTEIN, PUTATIVE (AFU_ORTHOLOGUE AFUA_5G03330)-RELATED"/>
    <property type="match status" value="1"/>
</dbReference>
<dbReference type="Proteomes" id="UP000814176">
    <property type="component" value="Unassembled WGS sequence"/>
</dbReference>
<dbReference type="InterPro" id="IPR025337">
    <property type="entry name" value="Questin_oxidase-like"/>
</dbReference>
<feature type="compositionally biased region" description="Basic and acidic residues" evidence="2">
    <location>
        <begin position="246"/>
        <end position="258"/>
    </location>
</feature>
<proteinExistence type="predicted"/>
<dbReference type="PANTHER" id="PTHR35870:SF1">
    <property type="entry name" value="PROTEIN, PUTATIVE (AFU_ORTHOLOGUE AFUA_5G03330)-RELATED"/>
    <property type="match status" value="1"/>
</dbReference>
<accession>A0ABQ8KND4</accession>
<protein>
    <submittedName>
        <fullName evidence="3">Uncharacterized protein</fullName>
    </submittedName>
</protein>
<sequence>MRPGWTVRRADFAVVLAGARVQDHRCVRFIGIEHYRGIVVSRSEWRANGRTEVTESHTLVILAKIVNDPAHAPSAVGIPVENSADETMLINVLEEAVHRKVEELNWKKVLLHGVGGWAGRYSTPGKKFDGGFFLLRLVTSVLFLHSYVPNLSPTSISILLRAYFSTSLALYIARGRPALRIRNFYASAANPPAHALSAEPTTSAWFQILQRTLAHNDDYLAKLQRSLAHFASLYGATPAGLADATNEDRDPRVRTQREDGEDLGDAS</sequence>
<dbReference type="RefSeq" id="XP_047781374.1">
    <property type="nucleotide sequence ID" value="XM_047927136.1"/>
</dbReference>
<dbReference type="GeneID" id="72007868"/>
<dbReference type="EMBL" id="JADCUA010000005">
    <property type="protein sequence ID" value="KAH9839724.1"/>
    <property type="molecule type" value="Genomic_DNA"/>
</dbReference>
<organism evidence="3 4">
    <name type="scientific">Rhodofomes roseus</name>
    <dbReference type="NCBI Taxonomy" id="34475"/>
    <lineage>
        <taxon>Eukaryota</taxon>
        <taxon>Fungi</taxon>
        <taxon>Dikarya</taxon>
        <taxon>Basidiomycota</taxon>
        <taxon>Agaricomycotina</taxon>
        <taxon>Agaricomycetes</taxon>
        <taxon>Polyporales</taxon>
        <taxon>Rhodofomes</taxon>
    </lineage>
</organism>
<comment type="caution">
    <text evidence="3">The sequence shown here is derived from an EMBL/GenBank/DDBJ whole genome shotgun (WGS) entry which is preliminary data.</text>
</comment>
<evidence type="ECO:0000313" key="3">
    <source>
        <dbReference type="EMBL" id="KAH9839724.1"/>
    </source>
</evidence>
<evidence type="ECO:0000256" key="1">
    <source>
        <dbReference type="ARBA" id="ARBA00023002"/>
    </source>
</evidence>
<reference evidence="3 4" key="1">
    <citation type="journal article" date="2021" name="Environ. Microbiol.">
        <title>Gene family expansions and transcriptome signatures uncover fungal adaptations to wood decay.</title>
        <authorList>
            <person name="Hage H."/>
            <person name="Miyauchi S."/>
            <person name="Viragh M."/>
            <person name="Drula E."/>
            <person name="Min B."/>
            <person name="Chaduli D."/>
            <person name="Navarro D."/>
            <person name="Favel A."/>
            <person name="Norest M."/>
            <person name="Lesage-Meessen L."/>
            <person name="Balint B."/>
            <person name="Merenyi Z."/>
            <person name="de Eugenio L."/>
            <person name="Morin E."/>
            <person name="Martinez A.T."/>
            <person name="Baldrian P."/>
            <person name="Stursova M."/>
            <person name="Martinez M.J."/>
            <person name="Novotny C."/>
            <person name="Magnuson J.K."/>
            <person name="Spatafora J.W."/>
            <person name="Maurice S."/>
            <person name="Pangilinan J."/>
            <person name="Andreopoulos W."/>
            <person name="LaButti K."/>
            <person name="Hundley H."/>
            <person name="Na H."/>
            <person name="Kuo A."/>
            <person name="Barry K."/>
            <person name="Lipzen A."/>
            <person name="Henrissat B."/>
            <person name="Riley R."/>
            <person name="Ahrendt S."/>
            <person name="Nagy L.G."/>
            <person name="Grigoriev I.V."/>
            <person name="Martin F."/>
            <person name="Rosso M.N."/>
        </authorList>
    </citation>
    <scope>NUCLEOTIDE SEQUENCE [LARGE SCALE GENOMIC DNA]</scope>
    <source>
        <strain evidence="3 4">CIRM-BRFM 1785</strain>
    </source>
</reference>
<evidence type="ECO:0000256" key="2">
    <source>
        <dbReference type="SAM" id="MobiDB-lite"/>
    </source>
</evidence>
<feature type="region of interest" description="Disordered" evidence="2">
    <location>
        <begin position="241"/>
        <end position="267"/>
    </location>
</feature>
<keyword evidence="1" id="KW-0560">Oxidoreductase</keyword>
<keyword evidence="4" id="KW-1185">Reference proteome</keyword>
<evidence type="ECO:0000313" key="4">
    <source>
        <dbReference type="Proteomes" id="UP000814176"/>
    </source>
</evidence>
<gene>
    <name evidence="3" type="ORF">C8Q71DRAFT_855043</name>
</gene>
<name>A0ABQ8KND4_9APHY</name>